<name>A0A8C3UTE3_CATUS</name>
<evidence type="ECO:0000313" key="12">
    <source>
        <dbReference type="Proteomes" id="UP000694563"/>
    </source>
</evidence>
<dbReference type="Proteomes" id="UP000694563">
    <property type="component" value="Chromosome 39"/>
</dbReference>
<evidence type="ECO:0000256" key="3">
    <source>
        <dbReference type="ARBA" id="ARBA00022475"/>
    </source>
</evidence>
<evidence type="ECO:0000313" key="11">
    <source>
        <dbReference type="Ensembl" id="ENSCUSP00005018216.1"/>
    </source>
</evidence>
<evidence type="ECO:0000256" key="4">
    <source>
        <dbReference type="ARBA" id="ARBA00022692"/>
    </source>
</evidence>
<evidence type="ECO:0000256" key="7">
    <source>
        <dbReference type="ARBA" id="ARBA00023136"/>
    </source>
</evidence>
<proteinExistence type="inferred from homology"/>
<evidence type="ECO:0000256" key="5">
    <source>
        <dbReference type="ARBA" id="ARBA00022824"/>
    </source>
</evidence>
<dbReference type="PANTHER" id="PTHR12869">
    <property type="entry name" value="SMALL SEVEN TRANSMEMBRANE DOMAIN-CONTAINING PROTEIN"/>
    <property type="match status" value="1"/>
</dbReference>
<keyword evidence="5" id="KW-0256">Endoplasmic reticulum</keyword>
<comment type="similarity">
    <text evidence="8">Belongs to the TMEM147 family.</text>
</comment>
<accession>A0A8C3UTE3</accession>
<dbReference type="Ensembl" id="ENSCUST00005018894.1">
    <property type="protein sequence ID" value="ENSCUSP00005018216.1"/>
    <property type="gene ID" value="ENSCUSG00005011665.1"/>
</dbReference>
<dbReference type="PANTHER" id="PTHR12869:SF0">
    <property type="entry name" value="BOS COMPLEX SUBUNIT TMEM147"/>
    <property type="match status" value="1"/>
</dbReference>
<comment type="subcellular location">
    <subcellularLocation>
        <location evidence="2">Cell membrane</location>
        <topology evidence="2">Multi-pass membrane protein</topology>
    </subcellularLocation>
    <subcellularLocation>
        <location evidence="1">Endoplasmic reticulum membrane</location>
        <topology evidence="1">Multi-pass membrane protein</topology>
    </subcellularLocation>
</comment>
<keyword evidence="3" id="KW-1003">Cell membrane</keyword>
<evidence type="ECO:0000256" key="6">
    <source>
        <dbReference type="ARBA" id="ARBA00022989"/>
    </source>
</evidence>
<reference evidence="11" key="1">
    <citation type="submission" date="2020-10" db="EMBL/GenBank/DDBJ databases">
        <title>Catharus ustulatus (Swainson's thrush) genome, bCatUst1, primary haplotype v2.</title>
        <authorList>
            <person name="Delmore K."/>
            <person name="Vafadar M."/>
            <person name="Formenti G."/>
            <person name="Chow W."/>
            <person name="Pelan S."/>
            <person name="Howe K."/>
            <person name="Rhie A."/>
            <person name="Mountcastle J."/>
            <person name="Haase B."/>
            <person name="Fedrigo O."/>
            <person name="Jarvis E.D."/>
        </authorList>
    </citation>
    <scope>NUCLEOTIDE SEQUENCE [LARGE SCALE GENOMIC DNA]</scope>
</reference>
<dbReference type="GO" id="GO:0005886">
    <property type="term" value="C:plasma membrane"/>
    <property type="evidence" value="ECO:0007669"/>
    <property type="project" value="UniProtKB-SubCell"/>
</dbReference>
<evidence type="ECO:0000256" key="2">
    <source>
        <dbReference type="ARBA" id="ARBA00004651"/>
    </source>
</evidence>
<keyword evidence="7" id="KW-0472">Membrane</keyword>
<keyword evidence="4" id="KW-0812">Transmembrane</keyword>
<reference evidence="11" key="2">
    <citation type="submission" date="2025-08" db="UniProtKB">
        <authorList>
            <consortium name="Ensembl"/>
        </authorList>
    </citation>
    <scope>IDENTIFICATION</scope>
</reference>
<evidence type="ECO:0000256" key="1">
    <source>
        <dbReference type="ARBA" id="ARBA00004477"/>
    </source>
</evidence>
<dbReference type="InterPro" id="IPR019164">
    <property type="entry name" value="TMEM147"/>
</dbReference>
<protein>
    <recommendedName>
        <fullName evidence="9">BOS complex subunit TMEM147</fullName>
    </recommendedName>
    <alternativeName>
        <fullName evidence="10">Transmembrane protein 147</fullName>
    </alternativeName>
</protein>
<sequence length="214" mass="23828">MTLFHFGNCFALAYFPYFITYKCSGLSEYSAFWRCVQAGATYVLVQLGKMLFLATFFPTWEGPSGGFDLVGEFLRATVDAADLGGLQLALGRGGGRGELRILVAALGWASAELLTARCVPLWVGARGVEFDWRHLQMGLDSNINRSIPVYTGPDWLILVHTGPDWLILVHTDLYWSRLVHTGPYWSTLVHTGLYWSVLVHTGPYWSVPVQTGPH</sequence>
<gene>
    <name evidence="11" type="primary">TMEM147</name>
</gene>
<reference evidence="11" key="3">
    <citation type="submission" date="2025-09" db="UniProtKB">
        <authorList>
            <consortium name="Ensembl"/>
        </authorList>
    </citation>
    <scope>IDENTIFICATION</scope>
</reference>
<evidence type="ECO:0000256" key="10">
    <source>
        <dbReference type="ARBA" id="ARBA00034899"/>
    </source>
</evidence>
<keyword evidence="6" id="KW-1133">Transmembrane helix</keyword>
<dbReference type="Pfam" id="PF09767">
    <property type="entry name" value="DUF2053"/>
    <property type="match status" value="1"/>
</dbReference>
<keyword evidence="12" id="KW-1185">Reference proteome</keyword>
<organism evidence="11 12">
    <name type="scientific">Catharus ustulatus</name>
    <name type="common">Russet-backed thrush</name>
    <name type="synonym">Hylocichla ustulatus</name>
    <dbReference type="NCBI Taxonomy" id="91951"/>
    <lineage>
        <taxon>Eukaryota</taxon>
        <taxon>Metazoa</taxon>
        <taxon>Chordata</taxon>
        <taxon>Craniata</taxon>
        <taxon>Vertebrata</taxon>
        <taxon>Euteleostomi</taxon>
        <taxon>Archelosauria</taxon>
        <taxon>Archosauria</taxon>
        <taxon>Dinosauria</taxon>
        <taxon>Saurischia</taxon>
        <taxon>Theropoda</taxon>
        <taxon>Coelurosauria</taxon>
        <taxon>Aves</taxon>
        <taxon>Neognathae</taxon>
        <taxon>Neoaves</taxon>
        <taxon>Telluraves</taxon>
        <taxon>Australaves</taxon>
        <taxon>Passeriformes</taxon>
        <taxon>Turdidae</taxon>
        <taxon>Catharus</taxon>
    </lineage>
</organism>
<dbReference type="GO" id="GO:0005789">
    <property type="term" value="C:endoplasmic reticulum membrane"/>
    <property type="evidence" value="ECO:0007669"/>
    <property type="project" value="UniProtKB-SubCell"/>
</dbReference>
<dbReference type="AlphaFoldDB" id="A0A8C3UTE3"/>
<evidence type="ECO:0000256" key="8">
    <source>
        <dbReference type="ARBA" id="ARBA00034739"/>
    </source>
</evidence>
<evidence type="ECO:0000256" key="9">
    <source>
        <dbReference type="ARBA" id="ARBA00034846"/>
    </source>
</evidence>